<feature type="transmembrane region" description="Helical" evidence="13">
    <location>
        <begin position="47"/>
        <end position="72"/>
    </location>
</feature>
<dbReference type="AlphaFoldDB" id="A0A9Q1B5E0"/>
<evidence type="ECO:0000256" key="10">
    <source>
        <dbReference type="ARBA" id="ARBA00023224"/>
    </source>
</evidence>
<gene>
    <name evidence="14" type="ORF">JRQ81_010874</name>
</gene>
<dbReference type="PANTHER" id="PTHR11394">
    <property type="entry name" value="TASTE RECEPTOR TYPE 2"/>
    <property type="match status" value="1"/>
</dbReference>
<dbReference type="GO" id="GO:0033038">
    <property type="term" value="F:bitter taste receptor activity"/>
    <property type="evidence" value="ECO:0007669"/>
    <property type="project" value="InterPro"/>
</dbReference>
<evidence type="ECO:0000313" key="15">
    <source>
        <dbReference type="Proteomes" id="UP001142489"/>
    </source>
</evidence>
<evidence type="ECO:0000256" key="1">
    <source>
        <dbReference type="ARBA" id="ARBA00004141"/>
    </source>
</evidence>
<dbReference type="GO" id="GO:0016020">
    <property type="term" value="C:membrane"/>
    <property type="evidence" value="ECO:0007669"/>
    <property type="project" value="UniProtKB-SubCell"/>
</dbReference>
<feature type="transmembrane region" description="Helical" evidence="13">
    <location>
        <begin position="132"/>
        <end position="150"/>
    </location>
</feature>
<dbReference type="InterPro" id="IPR007960">
    <property type="entry name" value="TAS2R"/>
</dbReference>
<comment type="subcellular location">
    <subcellularLocation>
        <location evidence="1">Membrane</location>
        <topology evidence="1">Multi-pass membrane protein</topology>
    </subcellularLocation>
</comment>
<dbReference type="OrthoDB" id="8876749at2759"/>
<evidence type="ECO:0000256" key="12">
    <source>
        <dbReference type="RuleBase" id="RU004423"/>
    </source>
</evidence>
<evidence type="ECO:0000256" key="9">
    <source>
        <dbReference type="ARBA" id="ARBA00023170"/>
    </source>
</evidence>
<evidence type="ECO:0000256" key="11">
    <source>
        <dbReference type="ARBA" id="ARBA00044110"/>
    </source>
</evidence>
<keyword evidence="5 13" id="KW-0812">Transmembrane</keyword>
<feature type="transmembrane region" description="Helical" evidence="13">
    <location>
        <begin position="6"/>
        <end position="27"/>
    </location>
</feature>
<dbReference type="Gene3D" id="1.20.1070.10">
    <property type="entry name" value="Rhodopsin 7-helix transmembrane proteins"/>
    <property type="match status" value="1"/>
</dbReference>
<dbReference type="PANTHER" id="PTHR11394:SF47">
    <property type="entry name" value="TASTE RECEPTOR TYPE 2 MEMBER 40"/>
    <property type="match status" value="1"/>
</dbReference>
<dbReference type="Proteomes" id="UP001142489">
    <property type="component" value="Unassembled WGS sequence"/>
</dbReference>
<evidence type="ECO:0000256" key="3">
    <source>
        <dbReference type="ARBA" id="ARBA00022480"/>
    </source>
</evidence>
<keyword evidence="10" id="KW-0807">Transducer</keyword>
<evidence type="ECO:0000256" key="13">
    <source>
        <dbReference type="SAM" id="Phobius"/>
    </source>
</evidence>
<keyword evidence="15" id="KW-1185">Reference proteome</keyword>
<dbReference type="Pfam" id="PF05296">
    <property type="entry name" value="TAS2R"/>
    <property type="match status" value="1"/>
</dbReference>
<evidence type="ECO:0000256" key="8">
    <source>
        <dbReference type="ARBA" id="ARBA00023136"/>
    </source>
</evidence>
<reference evidence="14" key="1">
    <citation type="journal article" date="2023" name="DNA Res.">
        <title>Chromosome-level genome assembly of Phrynocephalus forsythii using third-generation DNA sequencing and Hi-C analysis.</title>
        <authorList>
            <person name="Qi Y."/>
            <person name="Zhao W."/>
            <person name="Zhao Y."/>
            <person name="Niu C."/>
            <person name="Cao S."/>
            <person name="Zhang Y."/>
        </authorList>
    </citation>
    <scope>NUCLEOTIDE SEQUENCE</scope>
    <source>
        <tissue evidence="14">Muscle</tissue>
    </source>
</reference>
<keyword evidence="3" id="KW-0919">Taste</keyword>
<dbReference type="SUPFAM" id="SSF81321">
    <property type="entry name" value="Family A G protein-coupled receptor-like"/>
    <property type="match status" value="1"/>
</dbReference>
<keyword evidence="4" id="KW-0716">Sensory transduction</keyword>
<feature type="non-terminal residue" evidence="14">
    <location>
        <position position="210"/>
    </location>
</feature>
<comment type="similarity">
    <text evidence="2 12">Belongs to the G-protein coupled receptor T2R family.</text>
</comment>
<accession>A0A9Q1B5E0</accession>
<organism evidence="14 15">
    <name type="scientific">Phrynocephalus forsythii</name>
    <dbReference type="NCBI Taxonomy" id="171643"/>
    <lineage>
        <taxon>Eukaryota</taxon>
        <taxon>Metazoa</taxon>
        <taxon>Chordata</taxon>
        <taxon>Craniata</taxon>
        <taxon>Vertebrata</taxon>
        <taxon>Euteleostomi</taxon>
        <taxon>Lepidosauria</taxon>
        <taxon>Squamata</taxon>
        <taxon>Bifurcata</taxon>
        <taxon>Unidentata</taxon>
        <taxon>Episquamata</taxon>
        <taxon>Toxicofera</taxon>
        <taxon>Iguania</taxon>
        <taxon>Acrodonta</taxon>
        <taxon>Agamidae</taxon>
        <taxon>Agaminae</taxon>
        <taxon>Phrynocephalus</taxon>
    </lineage>
</organism>
<name>A0A9Q1B5E0_9SAUR</name>
<dbReference type="GO" id="GO:0004930">
    <property type="term" value="F:G protein-coupled receptor activity"/>
    <property type="evidence" value="ECO:0007669"/>
    <property type="project" value="UniProtKB-KW"/>
</dbReference>
<sequence length="210" mass="23686">MPSPQVVVFLMGVADLALAGLISNTFLVTMMVTEWTENKRLGSIGQLLLSVGLSNLGSNVSVAVNLILAFYAPHLVNTLWFQIVSPFTNSVVYFRFWLAAWLCVFYCIKIVNNTYSFIHWGKQRISWLIPRLLAGTWLVSILSCFSIFSVPRHTAQNNRTGIVTNETQTEDFRFQRIWYLIIGCGFPFVVALLCSILSIASLGTHLRRMT</sequence>
<dbReference type="EMBL" id="JAPFRF010000003">
    <property type="protein sequence ID" value="KAJ7338196.1"/>
    <property type="molecule type" value="Genomic_DNA"/>
</dbReference>
<feature type="transmembrane region" description="Helical" evidence="13">
    <location>
        <begin position="177"/>
        <end position="200"/>
    </location>
</feature>
<keyword evidence="6 13" id="KW-1133">Transmembrane helix</keyword>
<evidence type="ECO:0000313" key="14">
    <source>
        <dbReference type="EMBL" id="KAJ7338196.1"/>
    </source>
</evidence>
<evidence type="ECO:0000256" key="2">
    <source>
        <dbReference type="ARBA" id="ARBA00007376"/>
    </source>
</evidence>
<evidence type="ECO:0000256" key="7">
    <source>
        <dbReference type="ARBA" id="ARBA00023040"/>
    </source>
</evidence>
<evidence type="ECO:0000256" key="6">
    <source>
        <dbReference type="ARBA" id="ARBA00022989"/>
    </source>
</evidence>
<comment type="caution">
    <text evidence="14">The sequence shown here is derived from an EMBL/GenBank/DDBJ whole genome shotgun (WGS) entry which is preliminary data.</text>
</comment>
<evidence type="ECO:0000256" key="5">
    <source>
        <dbReference type="ARBA" id="ARBA00022692"/>
    </source>
</evidence>
<keyword evidence="9" id="KW-0675">Receptor</keyword>
<feature type="transmembrane region" description="Helical" evidence="13">
    <location>
        <begin position="92"/>
        <end position="111"/>
    </location>
</feature>
<protein>
    <recommendedName>
        <fullName evidence="11">Taste receptor type 2 member 40</fullName>
    </recommendedName>
</protein>
<keyword evidence="8 13" id="KW-0472">Membrane</keyword>
<proteinExistence type="inferred from homology"/>
<evidence type="ECO:0000256" key="4">
    <source>
        <dbReference type="ARBA" id="ARBA00022606"/>
    </source>
</evidence>
<keyword evidence="7" id="KW-0297">G-protein coupled receptor</keyword>